<organism evidence="1">
    <name type="scientific">Rhizophora mucronata</name>
    <name type="common">Asiatic mangrove</name>
    <dbReference type="NCBI Taxonomy" id="61149"/>
    <lineage>
        <taxon>Eukaryota</taxon>
        <taxon>Viridiplantae</taxon>
        <taxon>Streptophyta</taxon>
        <taxon>Embryophyta</taxon>
        <taxon>Tracheophyta</taxon>
        <taxon>Spermatophyta</taxon>
        <taxon>Magnoliopsida</taxon>
        <taxon>eudicotyledons</taxon>
        <taxon>Gunneridae</taxon>
        <taxon>Pentapetalae</taxon>
        <taxon>rosids</taxon>
        <taxon>fabids</taxon>
        <taxon>Malpighiales</taxon>
        <taxon>Rhizophoraceae</taxon>
        <taxon>Rhizophora</taxon>
    </lineage>
</organism>
<dbReference type="AlphaFoldDB" id="A0A2P2JT71"/>
<proteinExistence type="predicted"/>
<accession>A0A2P2JT71</accession>
<name>A0A2P2JT71_RHIMU</name>
<sequence length="67" mass="7663">MICLVLAQAIGSLLIRIIFRLRDGRHGCRAKRPWIAIAVGALSWWVINQNLFQYFGYINCCCCTAFN</sequence>
<protein>
    <submittedName>
        <fullName evidence="1">Uncharacterized protein MANES_15G184500</fullName>
    </submittedName>
</protein>
<evidence type="ECO:0000313" key="1">
    <source>
        <dbReference type="EMBL" id="MBW96668.1"/>
    </source>
</evidence>
<reference evidence="1" key="1">
    <citation type="submission" date="2018-02" db="EMBL/GenBank/DDBJ databases">
        <title>Rhizophora mucronata_Transcriptome.</title>
        <authorList>
            <person name="Meera S.P."/>
            <person name="Sreeshan A."/>
            <person name="Augustine A."/>
        </authorList>
    </citation>
    <scope>NUCLEOTIDE SEQUENCE</scope>
    <source>
        <tissue evidence="1">Leaf</tissue>
    </source>
</reference>
<dbReference type="EMBL" id="GGEC01016185">
    <property type="protein sequence ID" value="MBW96668.1"/>
    <property type="molecule type" value="Transcribed_RNA"/>
</dbReference>